<proteinExistence type="predicted"/>
<protein>
    <submittedName>
        <fullName evidence="1">Uncharacterized protein</fullName>
    </submittedName>
</protein>
<organism evidence="1 2">
    <name type="scientific">Caerostris extrusa</name>
    <name type="common">Bark spider</name>
    <name type="synonym">Caerostris bankana</name>
    <dbReference type="NCBI Taxonomy" id="172846"/>
    <lineage>
        <taxon>Eukaryota</taxon>
        <taxon>Metazoa</taxon>
        <taxon>Ecdysozoa</taxon>
        <taxon>Arthropoda</taxon>
        <taxon>Chelicerata</taxon>
        <taxon>Arachnida</taxon>
        <taxon>Araneae</taxon>
        <taxon>Araneomorphae</taxon>
        <taxon>Entelegynae</taxon>
        <taxon>Araneoidea</taxon>
        <taxon>Araneidae</taxon>
        <taxon>Caerostris</taxon>
    </lineage>
</organism>
<dbReference type="Proteomes" id="UP001054945">
    <property type="component" value="Unassembled WGS sequence"/>
</dbReference>
<sequence>MILDQRSHQTPGIILLMYDVTGLALRNSSKRWALLLQPTDKHGAEGILAIQSNQNTKDLVICKIIQEVPRWNKEENLPFIGTEPIKEALPKTTDNQLCPVSPVKVRGIPSIWTDLFLHATVVERLE</sequence>
<gene>
    <name evidence="1" type="ORF">CEXT_763211</name>
</gene>
<reference evidence="1 2" key="1">
    <citation type="submission" date="2021-06" db="EMBL/GenBank/DDBJ databases">
        <title>Caerostris extrusa draft genome.</title>
        <authorList>
            <person name="Kono N."/>
            <person name="Arakawa K."/>
        </authorList>
    </citation>
    <scope>NUCLEOTIDE SEQUENCE [LARGE SCALE GENOMIC DNA]</scope>
</reference>
<accession>A0AAV4MV12</accession>
<name>A0AAV4MV12_CAEEX</name>
<dbReference type="AlphaFoldDB" id="A0AAV4MV12"/>
<keyword evidence="2" id="KW-1185">Reference proteome</keyword>
<evidence type="ECO:0000313" key="2">
    <source>
        <dbReference type="Proteomes" id="UP001054945"/>
    </source>
</evidence>
<dbReference type="EMBL" id="BPLR01020092">
    <property type="protein sequence ID" value="GIX74744.1"/>
    <property type="molecule type" value="Genomic_DNA"/>
</dbReference>
<comment type="caution">
    <text evidence="1">The sequence shown here is derived from an EMBL/GenBank/DDBJ whole genome shotgun (WGS) entry which is preliminary data.</text>
</comment>
<evidence type="ECO:0000313" key="1">
    <source>
        <dbReference type="EMBL" id="GIX74744.1"/>
    </source>
</evidence>